<dbReference type="AlphaFoldDB" id="A0A1K1QJH6"/>
<evidence type="ECO:0000313" key="15">
    <source>
        <dbReference type="Proteomes" id="UP001326715"/>
    </source>
</evidence>
<feature type="domain" description="EngA-type G" evidence="11">
    <location>
        <begin position="4"/>
        <end position="168"/>
    </location>
</feature>
<dbReference type="EMBL" id="CP140154">
    <property type="protein sequence ID" value="WQG89184.1"/>
    <property type="molecule type" value="Genomic_DNA"/>
</dbReference>
<dbReference type="InterPro" id="IPR005225">
    <property type="entry name" value="Small_GTP-bd"/>
</dbReference>
<dbReference type="NCBIfam" id="TIGR03594">
    <property type="entry name" value="GTPase_EngA"/>
    <property type="match status" value="1"/>
</dbReference>
<evidence type="ECO:0000256" key="9">
    <source>
        <dbReference type="PROSITE-ProRule" id="PRU01049"/>
    </source>
</evidence>
<comment type="similarity">
    <text evidence="1 8 9 10">Belongs to the TRAFAC class TrmE-Era-EngA-EngB-Septin-like GTPase superfamily. EngA (Der) GTPase family.</text>
</comment>
<keyword evidence="13" id="KW-0378">Hydrolase</keyword>
<sequence>MAGFTVAIVGRPNVGKSTLFNRLLEQRKAIVDDVSGVTRDRQYGVADWNGKSFNVIDTGGFVHGSDDVFEREIRKQVKIAMDEANVLLFMCDAATGITDLDDNMAELLRRSSKPVFLVVNKVDNNNRMLEANEFYSLGFEKVFFMSSMSGSGSGELLDAVAELIPEEENTEGAEEGEIPKIAIIGQPNVGKSSLLNALIGEERNIVSDIPGTTRDTIHTHYKMFQKDFILIDTAGLRRKTKVQEDLEFYSVIRAIKAMDEADVCLLLLDATKGITAQDLNIFSLAARKGKAIVVLVNKWDLIEDKKTNTTRDYEKQLKERLAPFSNVPVIFTSVTEKQRIFKAIEEGLRVYENRKRKVQTSKLNEVMLKAIESFHPPVVRGIPIKIKYVTQLPTYTPAFAFFCNLPDDVKQPYRNYLENQIRTNFDFEGVPIKLFFRKK</sequence>
<feature type="binding site" evidence="8">
    <location>
        <begin position="297"/>
        <end position="300"/>
    </location>
    <ligand>
        <name>GTP</name>
        <dbReference type="ChEBI" id="CHEBI:37565"/>
        <label>2</label>
    </ligand>
</feature>
<dbReference type="InterPro" id="IPR006073">
    <property type="entry name" value="GTP-bd"/>
</dbReference>
<accession>A0A1K1QJH6</accession>
<dbReference type="InterPro" id="IPR003593">
    <property type="entry name" value="AAA+_ATPase"/>
</dbReference>
<dbReference type="STRING" id="1004.SAMN05661012_02841"/>
<comment type="function">
    <text evidence="8 10">GTPase that plays an essential role in the late steps of ribosome biogenesis.</text>
</comment>
<evidence type="ECO:0000256" key="1">
    <source>
        <dbReference type="ARBA" id="ARBA00008279"/>
    </source>
</evidence>
<feature type="binding site" evidence="8">
    <location>
        <begin position="232"/>
        <end position="236"/>
    </location>
    <ligand>
        <name>GTP</name>
        <dbReference type="ChEBI" id="CHEBI:37565"/>
        <label>2</label>
    </ligand>
</feature>
<keyword evidence="4 10" id="KW-0677">Repeat</keyword>
<dbReference type="InterPro" id="IPR027417">
    <property type="entry name" value="P-loop_NTPase"/>
</dbReference>
<feature type="binding site" evidence="8">
    <location>
        <begin position="57"/>
        <end position="61"/>
    </location>
    <ligand>
        <name>GTP</name>
        <dbReference type="ChEBI" id="CHEBI:37565"/>
        <label>1</label>
    </ligand>
</feature>
<dbReference type="RefSeq" id="WP_072361139.1">
    <property type="nucleotide sequence ID" value="NZ_CBHWAX010000032.1"/>
</dbReference>
<evidence type="ECO:0000259" key="11">
    <source>
        <dbReference type="PROSITE" id="PS51712"/>
    </source>
</evidence>
<evidence type="ECO:0000256" key="10">
    <source>
        <dbReference type="RuleBase" id="RU004481"/>
    </source>
</evidence>
<evidence type="ECO:0000256" key="6">
    <source>
        <dbReference type="ARBA" id="ARBA00023134"/>
    </source>
</evidence>
<dbReference type="OrthoDB" id="9805918at2"/>
<reference evidence="12 14" key="1">
    <citation type="submission" date="2016-11" db="EMBL/GenBank/DDBJ databases">
        <authorList>
            <person name="Jaros S."/>
            <person name="Januszkiewicz K."/>
            <person name="Wedrychowicz H."/>
        </authorList>
    </citation>
    <scope>NUCLEOTIDE SEQUENCE [LARGE SCALE GENOMIC DNA]</scope>
    <source>
        <strain evidence="12 14">DSM 784</strain>
    </source>
</reference>
<dbReference type="CDD" id="cd01894">
    <property type="entry name" value="EngA1"/>
    <property type="match status" value="1"/>
</dbReference>
<keyword evidence="6 8" id="KW-0342">GTP-binding</keyword>
<name>A0A1K1QJH6_9BACT</name>
<evidence type="ECO:0000256" key="7">
    <source>
        <dbReference type="ARBA" id="ARBA00032345"/>
    </source>
</evidence>
<dbReference type="PRINTS" id="PR00326">
    <property type="entry name" value="GTP1OBG"/>
</dbReference>
<dbReference type="EMBL" id="FPIZ01000008">
    <property type="protein sequence ID" value="SFW60103.1"/>
    <property type="molecule type" value="Genomic_DNA"/>
</dbReference>
<dbReference type="Proteomes" id="UP001326715">
    <property type="component" value="Chromosome"/>
</dbReference>
<dbReference type="FunFam" id="3.40.50.300:FF:000040">
    <property type="entry name" value="GTPase Der"/>
    <property type="match status" value="1"/>
</dbReference>
<evidence type="ECO:0000313" key="12">
    <source>
        <dbReference type="EMBL" id="SFW60103.1"/>
    </source>
</evidence>
<dbReference type="InterPro" id="IPR032859">
    <property type="entry name" value="KH_dom-like"/>
</dbReference>
<comment type="subunit">
    <text evidence="8">Associates with the 50S ribosomal subunit.</text>
</comment>
<evidence type="ECO:0000313" key="14">
    <source>
        <dbReference type="Proteomes" id="UP000183788"/>
    </source>
</evidence>
<dbReference type="Pfam" id="PF01926">
    <property type="entry name" value="MMR_HSR1"/>
    <property type="match status" value="2"/>
</dbReference>
<dbReference type="FunFam" id="3.40.50.300:FF:000057">
    <property type="entry name" value="GTPase Der"/>
    <property type="match status" value="1"/>
</dbReference>
<dbReference type="InterPro" id="IPR015946">
    <property type="entry name" value="KH_dom-like_a/b"/>
</dbReference>
<proteinExistence type="inferred from homology"/>
<dbReference type="PIRSF" id="PIRSF006485">
    <property type="entry name" value="GTP-binding_EngA"/>
    <property type="match status" value="1"/>
</dbReference>
<dbReference type="NCBIfam" id="TIGR00231">
    <property type="entry name" value="small_GTP"/>
    <property type="match status" value="2"/>
</dbReference>
<evidence type="ECO:0000256" key="5">
    <source>
        <dbReference type="ARBA" id="ARBA00022741"/>
    </source>
</evidence>
<protein>
    <recommendedName>
        <fullName evidence="2 8">GTPase Der</fullName>
    </recommendedName>
    <alternativeName>
        <fullName evidence="7 8">GTP-binding protein EngA</fullName>
    </alternativeName>
</protein>
<dbReference type="SUPFAM" id="SSF52540">
    <property type="entry name" value="P-loop containing nucleoside triphosphate hydrolases"/>
    <property type="match status" value="2"/>
</dbReference>
<keyword evidence="15" id="KW-1185">Reference proteome</keyword>
<dbReference type="GO" id="GO:0042254">
    <property type="term" value="P:ribosome biogenesis"/>
    <property type="evidence" value="ECO:0007669"/>
    <property type="project" value="UniProtKB-KW"/>
</dbReference>
<feature type="domain" description="EngA-type G" evidence="11">
    <location>
        <begin position="179"/>
        <end position="355"/>
    </location>
</feature>
<gene>
    <name evidence="8 13" type="primary">der</name>
    <name evidence="12" type="ORF">SAMN05661012_02841</name>
    <name evidence="13" type="ORF">SR876_30100</name>
</gene>
<evidence type="ECO:0000256" key="4">
    <source>
        <dbReference type="ARBA" id="ARBA00022737"/>
    </source>
</evidence>
<dbReference type="SMART" id="SM00382">
    <property type="entry name" value="AAA"/>
    <property type="match status" value="2"/>
</dbReference>
<keyword evidence="3 8" id="KW-0690">Ribosome biogenesis</keyword>
<feature type="binding site" evidence="8">
    <location>
        <begin position="185"/>
        <end position="192"/>
    </location>
    <ligand>
        <name>GTP</name>
        <dbReference type="ChEBI" id="CHEBI:37565"/>
        <label>2</label>
    </ligand>
</feature>
<dbReference type="PANTHER" id="PTHR43834:SF6">
    <property type="entry name" value="GTPASE DER"/>
    <property type="match status" value="1"/>
</dbReference>
<dbReference type="FunFam" id="3.30.300.20:FF:000004">
    <property type="entry name" value="GTPase Der"/>
    <property type="match status" value="1"/>
</dbReference>
<dbReference type="PANTHER" id="PTHR43834">
    <property type="entry name" value="GTPASE DER"/>
    <property type="match status" value="1"/>
</dbReference>
<feature type="binding site" evidence="8">
    <location>
        <begin position="120"/>
        <end position="123"/>
    </location>
    <ligand>
        <name>GTP</name>
        <dbReference type="ChEBI" id="CHEBI:37565"/>
        <label>1</label>
    </ligand>
</feature>
<dbReference type="HAMAP" id="MF_00195">
    <property type="entry name" value="GTPase_Der"/>
    <property type="match status" value="1"/>
</dbReference>
<reference evidence="13 15" key="2">
    <citation type="submission" date="2023-11" db="EMBL/GenBank/DDBJ databases">
        <title>MicrobeMod: A computational toolkit for identifying prokaryotic methylation and restriction-modification with nanopore sequencing.</title>
        <authorList>
            <person name="Crits-Christoph A."/>
            <person name="Kang S.C."/>
            <person name="Lee H."/>
            <person name="Ostrov N."/>
        </authorList>
    </citation>
    <scope>NUCLEOTIDE SEQUENCE [LARGE SCALE GENOMIC DNA]</scope>
    <source>
        <strain evidence="13 15">ATCC 23090</strain>
    </source>
</reference>
<evidence type="ECO:0000313" key="13">
    <source>
        <dbReference type="EMBL" id="WQG89184.1"/>
    </source>
</evidence>
<feature type="binding site" evidence="8">
    <location>
        <begin position="10"/>
        <end position="17"/>
    </location>
    <ligand>
        <name>GTP</name>
        <dbReference type="ChEBI" id="CHEBI:37565"/>
        <label>1</label>
    </ligand>
</feature>
<dbReference type="PROSITE" id="PS51712">
    <property type="entry name" value="G_ENGA"/>
    <property type="match status" value="2"/>
</dbReference>
<dbReference type="GO" id="GO:0016787">
    <property type="term" value="F:hydrolase activity"/>
    <property type="evidence" value="ECO:0007669"/>
    <property type="project" value="UniProtKB-KW"/>
</dbReference>
<dbReference type="Pfam" id="PF14714">
    <property type="entry name" value="KH_dom-like"/>
    <property type="match status" value="1"/>
</dbReference>
<dbReference type="Gene3D" id="3.30.300.20">
    <property type="match status" value="1"/>
</dbReference>
<dbReference type="GO" id="GO:0005525">
    <property type="term" value="F:GTP binding"/>
    <property type="evidence" value="ECO:0007669"/>
    <property type="project" value="UniProtKB-UniRule"/>
</dbReference>
<evidence type="ECO:0000256" key="8">
    <source>
        <dbReference type="HAMAP-Rule" id="MF_00195"/>
    </source>
</evidence>
<dbReference type="InterPro" id="IPR016484">
    <property type="entry name" value="GTPase_Der"/>
</dbReference>
<dbReference type="GO" id="GO:0043022">
    <property type="term" value="F:ribosome binding"/>
    <property type="evidence" value="ECO:0007669"/>
    <property type="project" value="TreeGrafter"/>
</dbReference>
<dbReference type="InterPro" id="IPR031166">
    <property type="entry name" value="G_ENGA"/>
</dbReference>
<dbReference type="Proteomes" id="UP000183788">
    <property type="component" value="Unassembled WGS sequence"/>
</dbReference>
<evidence type="ECO:0000256" key="2">
    <source>
        <dbReference type="ARBA" id="ARBA00020953"/>
    </source>
</evidence>
<keyword evidence="5 8" id="KW-0547">Nucleotide-binding</keyword>
<dbReference type="Gene3D" id="3.40.50.300">
    <property type="entry name" value="P-loop containing nucleotide triphosphate hydrolases"/>
    <property type="match status" value="2"/>
</dbReference>
<organism evidence="12 14">
    <name type="scientific">Chitinophaga sancti</name>
    <dbReference type="NCBI Taxonomy" id="1004"/>
    <lineage>
        <taxon>Bacteria</taxon>
        <taxon>Pseudomonadati</taxon>
        <taxon>Bacteroidota</taxon>
        <taxon>Chitinophagia</taxon>
        <taxon>Chitinophagales</taxon>
        <taxon>Chitinophagaceae</taxon>
        <taxon>Chitinophaga</taxon>
    </lineage>
</organism>
<dbReference type="CDD" id="cd01895">
    <property type="entry name" value="EngA2"/>
    <property type="match status" value="1"/>
</dbReference>
<evidence type="ECO:0000256" key="3">
    <source>
        <dbReference type="ARBA" id="ARBA00022517"/>
    </source>
</evidence>